<feature type="compositionally biased region" description="Basic and acidic residues" evidence="2">
    <location>
        <begin position="329"/>
        <end position="355"/>
    </location>
</feature>
<feature type="compositionally biased region" description="Basic and acidic residues" evidence="2">
    <location>
        <begin position="73"/>
        <end position="124"/>
    </location>
</feature>
<keyword evidence="3" id="KW-0812">Transmembrane</keyword>
<feature type="compositionally biased region" description="Basic and acidic residues" evidence="2">
    <location>
        <begin position="257"/>
        <end position="293"/>
    </location>
</feature>
<keyword evidence="6" id="KW-1185">Reference proteome</keyword>
<evidence type="ECO:0000256" key="1">
    <source>
        <dbReference type="PROSITE-ProRule" id="PRU00076"/>
    </source>
</evidence>
<dbReference type="PANTHER" id="PTHR36489:SF2">
    <property type="entry name" value="APPLE DOMAIN-CONTAINING PROTEIN"/>
    <property type="match status" value="1"/>
</dbReference>
<dbReference type="PROSITE" id="PS50026">
    <property type="entry name" value="EGF_3"/>
    <property type="match status" value="1"/>
</dbReference>
<feature type="compositionally biased region" description="Low complexity" evidence="2">
    <location>
        <begin position="445"/>
        <end position="454"/>
    </location>
</feature>
<feature type="compositionally biased region" description="Low complexity" evidence="2">
    <location>
        <begin position="492"/>
        <end position="504"/>
    </location>
</feature>
<feature type="region of interest" description="Disordered" evidence="2">
    <location>
        <begin position="176"/>
        <end position="778"/>
    </location>
</feature>
<keyword evidence="3" id="KW-1133">Transmembrane helix</keyword>
<feature type="transmembrane region" description="Helical" evidence="3">
    <location>
        <begin position="1202"/>
        <end position="1225"/>
    </location>
</feature>
<feature type="domain" description="EGF-like" evidence="4">
    <location>
        <begin position="1154"/>
        <end position="1194"/>
    </location>
</feature>
<feature type="compositionally biased region" description="Polar residues" evidence="2">
    <location>
        <begin position="356"/>
        <end position="376"/>
    </location>
</feature>
<evidence type="ECO:0000256" key="2">
    <source>
        <dbReference type="SAM" id="MobiDB-lite"/>
    </source>
</evidence>
<organism evidence="5 6">
    <name type="scientific">Oncorhynchus kisutch</name>
    <name type="common">Coho salmon</name>
    <name type="synonym">Salmo kisutch</name>
    <dbReference type="NCBI Taxonomy" id="8019"/>
    <lineage>
        <taxon>Eukaryota</taxon>
        <taxon>Metazoa</taxon>
        <taxon>Chordata</taxon>
        <taxon>Craniata</taxon>
        <taxon>Vertebrata</taxon>
        <taxon>Euteleostomi</taxon>
        <taxon>Actinopterygii</taxon>
        <taxon>Neopterygii</taxon>
        <taxon>Teleostei</taxon>
        <taxon>Protacanthopterygii</taxon>
        <taxon>Salmoniformes</taxon>
        <taxon>Salmonidae</taxon>
        <taxon>Salmoninae</taxon>
        <taxon>Oncorhynchus</taxon>
    </lineage>
</organism>
<protein>
    <recommendedName>
        <fullName evidence="4">EGF-like domain-containing protein</fullName>
    </recommendedName>
</protein>
<feature type="compositionally biased region" description="Low complexity" evidence="2">
    <location>
        <begin position="981"/>
        <end position="1002"/>
    </location>
</feature>
<reference evidence="5" key="2">
    <citation type="submission" date="2025-09" db="UniProtKB">
        <authorList>
            <consortium name="Ensembl"/>
        </authorList>
    </citation>
    <scope>IDENTIFICATION</scope>
</reference>
<feature type="compositionally biased region" description="Low complexity" evidence="2">
    <location>
        <begin position="548"/>
        <end position="619"/>
    </location>
</feature>
<feature type="compositionally biased region" description="Low complexity" evidence="2">
    <location>
        <begin position="399"/>
        <end position="420"/>
    </location>
</feature>
<sequence length="1401" mass="150292">MCTDTRCGGYTSLGRGWDFYFSSFSPQVRKPTGIPRSVKALGWVCLQSNAPKASTATEPARNMTKYMLTLTGRRGDGMGERGERRERGERGERGDDMGERGERRERGERGERGDGGEMGERGDEGSLQPSESFVGDLELDWIPGSTPTLQGPSTWSSPQAGLTVAGHADREVPLLPEEEPDNRRDMSGTPQSVDHVTTGYNPARMNTHTDTHTDTHTLPMVPARMNTPTDQHTHSPTDQHTHSPTDQHTHSPTHSPTDQHTHSPTDQHTHSPTDQHTHSPTDQHTHSPTDQHTHSPTHSPTDQHTHSPTHSPTDQHTHSPTYSSTHSPTDQHTHSPTDQHTHSPTDSPTDQHTHSPTDSPTHSPTDSLTHSPTDSPADQHTHSPTDSPTDQHTSHRDPSISLPRALRLPLSLTSSPLAGPGKPGRTLTPQRYTLAGLTERGRPPGGRSTRSVRVGRGERGPGMTPDPEGLKVTSEVTLSQTSGPVTEGLPESDITSRTPTSSSPDPDRSNQRQTTRTEINSGMDSSFSLETDITSGSLSPSNTLTSQITLTPPILTHPTHTPPNTLTDSPLSSSSSSSPLIPSLPDSPLSSSSSSSSSSFSSSSSSPLLPDSYLSSSSSSPPPPYSPLSSSSSSSLPPDSPLSSSSSLLPTLHDSPLSSSSSSSSPLLLTLHDLPLSSSSSSSPLLATLHDSPLSSSSSSSPLLPTFHDSPLSSSSSSSSSSSPLLPTLPDSPSSSSSSPLLHTLPDSPLSSSSSPLSPDRDRDYNGTTNPFISSPFTTAELPLGDVVQTIASPLTPDQPLLVTTMTSTMTTDSESQWPETDTHLLSHTHATHAIQTHTPLLDMSPAHTPLSQTPVLSSTAVSPPSPLNPIQEHNATHPDHSVLTPTPTALTSPSGPNTTPLYPVVTTSPVVTTTTTTQPSLTTKQPSTTTTQPSTTTTQPPLTTKQPSTTTTQPISSTQSFPRLRTTRPPPWSAPHPSQGSPSAGTSSGLSPSPPLSTISSTHRPRVFILPDRPATIKEESIELLLQVILEESSSDPTSSLEDDTISWVAPYLQRAPGFQDLQGVWSSGRAVQSVVVFRTSGALAWLGVSGAGSLLERTGLAQAVREGRSFRGSKVTNVTVGGVQDDVCLWLFNCPAAGFECLSRPGHMAVCSSVCHSDYCHNQGICTHHPHQPPLCQCPVGDHFWFMGRRCDVRMTQQRLVGACLGVLVAIVTLIGAVAWLAVRRYRAMLIKTKVDQTRSSYRRFNHFDELSGRFWGRSIGGSADSLDNPVFTRSDELLHRRALDRTCCYHDDTLSLASTCPSNGTHLNTVYPHNSQYGWAVSEVSLAECVLDSGKASDLSVCSWPIEPIQWTPFPLLQQLSSTHRTTPVPIRREVRALRPRSYCEGMELVELEKSWTA</sequence>
<feature type="compositionally biased region" description="Polar residues" evidence="2">
    <location>
        <begin position="850"/>
        <end position="863"/>
    </location>
</feature>
<feature type="region of interest" description="Disordered" evidence="2">
    <location>
        <begin position="845"/>
        <end position="1002"/>
    </location>
</feature>
<gene>
    <name evidence="5" type="primary">si:ch211-14k19.8</name>
</gene>
<feature type="region of interest" description="Disordered" evidence="2">
    <location>
        <begin position="69"/>
        <end position="160"/>
    </location>
</feature>
<accession>A0A8C7J9A7</accession>
<keyword evidence="1" id="KW-0245">EGF-like domain</keyword>
<dbReference type="InterPro" id="IPR000742">
    <property type="entry name" value="EGF"/>
</dbReference>
<feature type="compositionally biased region" description="Polar residues" evidence="2">
    <location>
        <begin position="188"/>
        <end position="206"/>
    </location>
</feature>
<evidence type="ECO:0000313" key="6">
    <source>
        <dbReference type="Proteomes" id="UP000694557"/>
    </source>
</evidence>
<evidence type="ECO:0000259" key="4">
    <source>
        <dbReference type="PROSITE" id="PS50026"/>
    </source>
</evidence>
<evidence type="ECO:0000313" key="5">
    <source>
        <dbReference type="Ensembl" id="ENSOKIP00005085266.1"/>
    </source>
</evidence>
<feature type="compositionally biased region" description="Low complexity" evidence="2">
    <location>
        <begin position="318"/>
        <end position="328"/>
    </location>
</feature>
<feature type="compositionally biased region" description="Polar residues" evidence="2">
    <location>
        <begin position="294"/>
        <end position="314"/>
    </location>
</feature>
<feature type="compositionally biased region" description="Polar residues" evidence="2">
    <location>
        <begin position="511"/>
        <end position="547"/>
    </location>
</feature>
<comment type="caution">
    <text evidence="1">Lacks conserved residue(s) required for the propagation of feature annotation.</text>
</comment>
<dbReference type="Proteomes" id="UP000694557">
    <property type="component" value="Unassembled WGS sequence"/>
</dbReference>
<proteinExistence type="predicted"/>
<dbReference type="PANTHER" id="PTHR36489">
    <property type="entry name" value="PROTEIN-COUPLED RECEPTOR GPR1, PUTATIVE-RELATED"/>
    <property type="match status" value="1"/>
</dbReference>
<reference evidence="5" key="1">
    <citation type="submission" date="2025-08" db="UniProtKB">
        <authorList>
            <consortium name="Ensembl"/>
        </authorList>
    </citation>
    <scope>IDENTIFICATION</scope>
</reference>
<dbReference type="GeneTree" id="ENSGT01100000263598"/>
<feature type="compositionally biased region" description="Low complexity" evidence="2">
    <location>
        <begin position="627"/>
        <end position="758"/>
    </location>
</feature>
<feature type="compositionally biased region" description="Polar residues" evidence="2">
    <location>
        <begin position="474"/>
        <end position="484"/>
    </location>
</feature>
<feature type="compositionally biased region" description="Low complexity" evidence="2">
    <location>
        <begin position="884"/>
        <end position="961"/>
    </location>
</feature>
<feature type="compositionally biased region" description="Polar residues" evidence="2">
    <location>
        <begin position="145"/>
        <end position="160"/>
    </location>
</feature>
<dbReference type="Ensembl" id="ENSOKIT00005091107.1">
    <property type="protein sequence ID" value="ENSOKIP00005085266.1"/>
    <property type="gene ID" value="ENSOKIG00005037108.1"/>
</dbReference>
<keyword evidence="3" id="KW-0472">Membrane</keyword>
<evidence type="ECO:0000256" key="3">
    <source>
        <dbReference type="SAM" id="Phobius"/>
    </source>
</evidence>
<name>A0A8C7J9A7_ONCKI</name>
<feature type="compositionally biased region" description="Polar residues" evidence="2">
    <location>
        <begin position="766"/>
        <end position="778"/>
    </location>
</feature>
<feature type="compositionally biased region" description="Basic and acidic residues" evidence="2">
    <location>
        <begin position="231"/>
        <end position="249"/>
    </location>
</feature>